<comment type="caution">
    <text evidence="1">The sequence shown here is derived from an EMBL/GenBank/DDBJ whole genome shotgun (WGS) entry which is preliminary data.</text>
</comment>
<name>A0A820LQ43_9BILA</name>
<accession>A0A820LQ43</accession>
<reference evidence="1" key="1">
    <citation type="submission" date="2021-02" db="EMBL/GenBank/DDBJ databases">
        <authorList>
            <person name="Nowell W R."/>
        </authorList>
    </citation>
    <scope>NUCLEOTIDE SEQUENCE</scope>
</reference>
<protein>
    <submittedName>
        <fullName evidence="1">Uncharacterized protein</fullName>
    </submittedName>
</protein>
<evidence type="ECO:0000313" key="1">
    <source>
        <dbReference type="EMBL" id="CAF4361156.1"/>
    </source>
</evidence>
<gene>
    <name evidence="1" type="ORF">OKA104_LOCUS49333</name>
</gene>
<feature type="non-terminal residue" evidence="1">
    <location>
        <position position="1"/>
    </location>
</feature>
<evidence type="ECO:0000313" key="2">
    <source>
        <dbReference type="Proteomes" id="UP000663881"/>
    </source>
</evidence>
<dbReference type="EMBL" id="CAJOAY010022836">
    <property type="protein sequence ID" value="CAF4361156.1"/>
    <property type="molecule type" value="Genomic_DNA"/>
</dbReference>
<proteinExistence type="predicted"/>
<sequence length="134" mass="15421">MYSIEEFRLIPYSIIKIIAEFTKLPTNTIQIQFPEITGNEEYILSIKELQDVASAIRVTSCLLLPLIMNEDEDNLLATNTSEVLPLLSGMIQMYNRNDQRFYGFSFIELVDGLSKLMVRGRTHTFIDQNLVNLL</sequence>
<dbReference type="AlphaFoldDB" id="A0A820LQ43"/>
<organism evidence="1 2">
    <name type="scientific">Adineta steineri</name>
    <dbReference type="NCBI Taxonomy" id="433720"/>
    <lineage>
        <taxon>Eukaryota</taxon>
        <taxon>Metazoa</taxon>
        <taxon>Spiralia</taxon>
        <taxon>Gnathifera</taxon>
        <taxon>Rotifera</taxon>
        <taxon>Eurotatoria</taxon>
        <taxon>Bdelloidea</taxon>
        <taxon>Adinetida</taxon>
        <taxon>Adinetidae</taxon>
        <taxon>Adineta</taxon>
    </lineage>
</organism>
<dbReference type="Proteomes" id="UP000663881">
    <property type="component" value="Unassembled WGS sequence"/>
</dbReference>